<keyword evidence="2" id="KW-0604">Photosystem II</keyword>
<dbReference type="Gene3D" id="2.130.10.10">
    <property type="entry name" value="YVTN repeat-like/Quinoprotein amine dehydrogenase"/>
    <property type="match status" value="2"/>
</dbReference>
<feature type="signal peptide" evidence="3">
    <location>
        <begin position="1"/>
        <end position="22"/>
    </location>
</feature>
<dbReference type="GeneID" id="82810015"/>
<dbReference type="GO" id="GO:0009523">
    <property type="term" value="C:photosystem II"/>
    <property type="evidence" value="ECO:0007669"/>
    <property type="project" value="UniProtKB-KW"/>
</dbReference>
<dbReference type="OrthoDB" id="2661955at2"/>
<evidence type="ECO:0000256" key="1">
    <source>
        <dbReference type="ARBA" id="ARBA00022531"/>
    </source>
</evidence>
<dbReference type="PANTHER" id="PTHR47199">
    <property type="entry name" value="PHOTOSYSTEM II STABILITY/ASSEMBLY FACTOR HCF136, CHLOROPLASTIC"/>
    <property type="match status" value="1"/>
</dbReference>
<reference evidence="6 7" key="1">
    <citation type="submission" date="2018-10" db="EMBL/GenBank/DDBJ databases">
        <title>Phylogenomics of Brevibacillus.</title>
        <authorList>
            <person name="Dunlap C."/>
        </authorList>
    </citation>
    <scope>NUCLEOTIDE SEQUENCE [LARGE SCALE GENOMIC DNA]</scope>
    <source>
        <strain evidence="6 7">NRRL NRS 1219</strain>
    </source>
</reference>
<name>A0A3M8AF30_9BACL</name>
<dbReference type="InterPro" id="IPR028203">
    <property type="entry name" value="PSII_CF48-like_dom"/>
</dbReference>
<evidence type="ECO:0000313" key="6">
    <source>
        <dbReference type="EMBL" id="RNB49772.1"/>
    </source>
</evidence>
<organism evidence="6 7">
    <name type="scientific">Brevibacillus agri</name>
    <dbReference type="NCBI Taxonomy" id="51101"/>
    <lineage>
        <taxon>Bacteria</taxon>
        <taxon>Bacillati</taxon>
        <taxon>Bacillota</taxon>
        <taxon>Bacilli</taxon>
        <taxon>Bacillales</taxon>
        <taxon>Paenibacillaceae</taxon>
        <taxon>Brevibacillus</taxon>
    </lineage>
</organism>
<accession>A0A3M8AF30</accession>
<evidence type="ECO:0000313" key="5">
    <source>
        <dbReference type="EMBL" id="GED28335.1"/>
    </source>
</evidence>
<evidence type="ECO:0000313" key="8">
    <source>
        <dbReference type="Proteomes" id="UP000317180"/>
    </source>
</evidence>
<comment type="caution">
    <text evidence="6">The sequence shown here is derived from an EMBL/GenBank/DDBJ whole genome shotgun (WGS) entry which is preliminary data.</text>
</comment>
<dbReference type="PANTHER" id="PTHR47199:SF2">
    <property type="entry name" value="PHOTOSYSTEM II STABILITY_ASSEMBLY FACTOR HCF136, CHLOROPLASTIC"/>
    <property type="match status" value="1"/>
</dbReference>
<reference evidence="5 8" key="2">
    <citation type="submission" date="2019-06" db="EMBL/GenBank/DDBJ databases">
        <title>Whole genome shotgun sequence of Brevibacillus agri NBRC 15538.</title>
        <authorList>
            <person name="Hosoyama A."/>
            <person name="Uohara A."/>
            <person name="Ohji S."/>
            <person name="Ichikawa N."/>
        </authorList>
    </citation>
    <scope>NUCLEOTIDE SEQUENCE [LARGE SCALE GENOMIC DNA]</scope>
    <source>
        <strain evidence="5 8">NBRC 15538</strain>
    </source>
</reference>
<evidence type="ECO:0000259" key="4">
    <source>
        <dbReference type="Pfam" id="PF14870"/>
    </source>
</evidence>
<dbReference type="Proteomes" id="UP000317180">
    <property type="component" value="Unassembled WGS sequence"/>
</dbReference>
<feature type="chain" id="PRO_5018314250" description="Photosynthesis system II assembly factor Ycf48/Hcf136-like domain-containing protein" evidence="3">
    <location>
        <begin position="23"/>
        <end position="379"/>
    </location>
</feature>
<evidence type="ECO:0000256" key="3">
    <source>
        <dbReference type="SAM" id="SignalP"/>
    </source>
</evidence>
<feature type="domain" description="Photosynthesis system II assembly factor Ycf48/Hcf136-like" evidence="4">
    <location>
        <begin position="168"/>
        <end position="321"/>
    </location>
</feature>
<proteinExistence type="predicted"/>
<dbReference type="SUPFAM" id="SSF110296">
    <property type="entry name" value="Oligoxyloglucan reducing end-specific cellobiohydrolase"/>
    <property type="match status" value="1"/>
</dbReference>
<evidence type="ECO:0000256" key="2">
    <source>
        <dbReference type="ARBA" id="ARBA00023276"/>
    </source>
</evidence>
<dbReference type="GO" id="GO:0015979">
    <property type="term" value="P:photosynthesis"/>
    <property type="evidence" value="ECO:0007669"/>
    <property type="project" value="UniProtKB-KW"/>
</dbReference>
<keyword evidence="1" id="KW-0602">Photosynthesis</keyword>
<gene>
    <name evidence="5" type="ORF">BAG01nite_44370</name>
    <name evidence="6" type="ORF">EB820_22660</name>
</gene>
<sequence>MASKLNKLIYIGILLCLSTLIACSVTPPTENVTEAISLPKIIMNTENIGWSVVQESLLRTTDGGVHWKVASPTDVKVSEGQYFILDDKQAWIASDHESTVTIHHTRDGGKTWKTMGEIKTKGIFPRIFFTDEKSGWMMVSIKRAMNADSVQILQTTDGGGKWRTVAESESTETGNVPVEGNKTGISFRDRSTGWIRSVQLVQELPWLSHTKDGGLSWKKQYLIVPKLEEPAPFTFDSPKFFSEKEGILVFHSECERQQCTYFFQTTNGGDSWVHHTVLKYNNPNFYMNYDFVSIHTGWTTDGENLYHTNDSAMSWKMLVKNREVDKTVADSDRIVSIDFVTDQVGWIVMSSQVAPNQLFKTTDGGHTWQIVHPRLVDRH</sequence>
<keyword evidence="8" id="KW-1185">Reference proteome</keyword>
<dbReference type="PROSITE" id="PS51257">
    <property type="entry name" value="PROKAR_LIPOPROTEIN"/>
    <property type="match status" value="1"/>
</dbReference>
<dbReference type="Proteomes" id="UP000276178">
    <property type="component" value="Unassembled WGS sequence"/>
</dbReference>
<dbReference type="Pfam" id="PF14870">
    <property type="entry name" value="PSII_BNR"/>
    <property type="match status" value="1"/>
</dbReference>
<dbReference type="InterPro" id="IPR015943">
    <property type="entry name" value="WD40/YVTN_repeat-like_dom_sf"/>
</dbReference>
<dbReference type="EMBL" id="RHHN01000078">
    <property type="protein sequence ID" value="RNB49772.1"/>
    <property type="molecule type" value="Genomic_DNA"/>
</dbReference>
<dbReference type="RefSeq" id="WP_122953388.1">
    <property type="nucleotide sequence ID" value="NZ_BJOD01000067.1"/>
</dbReference>
<dbReference type="AlphaFoldDB" id="A0A3M8AF30"/>
<evidence type="ECO:0000313" key="7">
    <source>
        <dbReference type="Proteomes" id="UP000276178"/>
    </source>
</evidence>
<keyword evidence="3" id="KW-0732">Signal</keyword>
<protein>
    <recommendedName>
        <fullName evidence="4">Photosynthesis system II assembly factor Ycf48/Hcf136-like domain-containing protein</fullName>
    </recommendedName>
</protein>
<dbReference type="EMBL" id="BJOD01000067">
    <property type="protein sequence ID" value="GED28335.1"/>
    <property type="molecule type" value="Genomic_DNA"/>
</dbReference>